<reference evidence="17" key="1">
    <citation type="submission" date="2017-02" db="EMBL/GenBank/DDBJ databases">
        <title>Comparative genomics and description of representatives of a novel lineage of planctomycetes thriving in anoxic sediments.</title>
        <authorList>
            <person name="Spring S."/>
            <person name="Bunk B."/>
            <person name="Sproer C."/>
        </authorList>
    </citation>
    <scope>NUCLEOTIDE SEQUENCE [LARGE SCALE GENOMIC DNA]</scope>
    <source>
        <strain evidence="17">ST-NAGAB-D1</strain>
    </source>
</reference>
<feature type="region of interest" description="Disordered" evidence="12">
    <location>
        <begin position="129"/>
        <end position="196"/>
    </location>
</feature>
<feature type="compositionally biased region" description="Basic and acidic residues" evidence="12">
    <location>
        <begin position="38"/>
        <end position="63"/>
    </location>
</feature>
<dbReference type="Gene3D" id="3.40.1190.10">
    <property type="entry name" value="Mur-like, catalytic domain"/>
    <property type="match status" value="1"/>
</dbReference>
<dbReference type="GO" id="GO:0009252">
    <property type="term" value="P:peptidoglycan biosynthetic process"/>
    <property type="evidence" value="ECO:0007669"/>
    <property type="project" value="UniProtKB-UniRule"/>
</dbReference>
<comment type="catalytic activity">
    <reaction evidence="10 11">
        <text>D-alanyl-D-alanine + UDP-N-acetyl-alpha-D-muramoyl-L-alanyl-gamma-D-glutamyl-meso-2,6-diaminopimelate + ATP = UDP-N-acetyl-alpha-D-muramoyl-L-alanyl-gamma-D-glutamyl-meso-2,6-diaminopimeloyl-D-alanyl-D-alanine + ADP + phosphate + H(+)</text>
        <dbReference type="Rhea" id="RHEA:28374"/>
        <dbReference type="ChEBI" id="CHEBI:15378"/>
        <dbReference type="ChEBI" id="CHEBI:30616"/>
        <dbReference type="ChEBI" id="CHEBI:43474"/>
        <dbReference type="ChEBI" id="CHEBI:57822"/>
        <dbReference type="ChEBI" id="CHEBI:61386"/>
        <dbReference type="ChEBI" id="CHEBI:83905"/>
        <dbReference type="ChEBI" id="CHEBI:456216"/>
        <dbReference type="EC" id="6.3.2.10"/>
    </reaction>
</comment>
<dbReference type="InterPro" id="IPR035911">
    <property type="entry name" value="MurE/MurF_N"/>
</dbReference>
<feature type="compositionally biased region" description="Basic and acidic residues" evidence="12">
    <location>
        <begin position="156"/>
        <end position="167"/>
    </location>
</feature>
<evidence type="ECO:0000259" key="15">
    <source>
        <dbReference type="Pfam" id="PF08245"/>
    </source>
</evidence>
<evidence type="ECO:0000256" key="10">
    <source>
        <dbReference type="HAMAP-Rule" id="MF_02019"/>
    </source>
</evidence>
<comment type="pathway">
    <text evidence="10 11">Cell wall biogenesis; peptidoglycan biosynthesis.</text>
</comment>
<keyword evidence="1 10" id="KW-0963">Cytoplasm</keyword>
<dbReference type="Pfam" id="PF08245">
    <property type="entry name" value="Mur_ligase_M"/>
    <property type="match status" value="1"/>
</dbReference>
<dbReference type="InterPro" id="IPR000713">
    <property type="entry name" value="Mur_ligase_N"/>
</dbReference>
<dbReference type="GO" id="GO:0008360">
    <property type="term" value="P:regulation of cell shape"/>
    <property type="evidence" value="ECO:0007669"/>
    <property type="project" value="UniProtKB-KW"/>
</dbReference>
<gene>
    <name evidence="10 16" type="primary">murF</name>
    <name evidence="16" type="ORF">STSP2_00837</name>
</gene>
<protein>
    <recommendedName>
        <fullName evidence="10 11">UDP-N-acetylmuramoyl-tripeptide--D-alanyl-D-alanine ligase</fullName>
        <ecNumber evidence="10 11">6.3.2.10</ecNumber>
    </recommendedName>
    <alternativeName>
        <fullName evidence="10">D-alanyl-D-alanine-adding enzyme</fullName>
    </alternativeName>
</protein>
<dbReference type="STRING" id="1936003.STSP2_00837"/>
<dbReference type="Gene3D" id="3.90.190.20">
    <property type="entry name" value="Mur ligase, C-terminal domain"/>
    <property type="match status" value="1"/>
</dbReference>
<keyword evidence="7 10" id="KW-0573">Peptidoglycan synthesis</keyword>
<keyword evidence="17" id="KW-1185">Reference proteome</keyword>
<dbReference type="Pfam" id="PF02875">
    <property type="entry name" value="Mur_ligase_C"/>
    <property type="match status" value="1"/>
</dbReference>
<comment type="subcellular location">
    <subcellularLocation>
        <location evidence="10 11">Cytoplasm</location>
    </subcellularLocation>
</comment>
<evidence type="ECO:0000256" key="7">
    <source>
        <dbReference type="ARBA" id="ARBA00022984"/>
    </source>
</evidence>
<feature type="region of interest" description="Disordered" evidence="12">
    <location>
        <begin position="25"/>
        <end position="114"/>
    </location>
</feature>
<dbReference type="AlphaFoldDB" id="A0A1U9NID2"/>
<sequence length="656" mass="67942">MKAITIRELAGAVGAVRTGFDEHSAAGGLGIATSPSAPRDDRQGESGRGEGDDILGKDKESLRDSFSMLGPPEADDKGVDGCSMLGPPEADGKKGDSAEGEKEKGNREPNCGAGGDAVAGSACGGDLFSGPRIKSGVTAGGRDDIGGRGDGVGGGGDKDSGLKEDGHSGSSGLRLPRRCAPRNDNGGWGAVGADSVRDKESLRDADSCWIPDQVRDDNLRDREIIGVSTDTRTLGAGECFFAIRGENFDGHAYVSAAVEKGAACVVVEDGACVSGCGVPCVVVEDTVRALGDLARWYREQLGAKVVAITGSAGKTTVRHILGHVLSQHFRCHQAKKSFNNHIGLPLTLLGADEDDEIIVCELGTNSPGEIEYLSRVAGPDAAVVNNVGEAHLEGFGTVENIAQEKTSIRAGLRDGGKLLINVDCAVLVSYCDEAGLSYVGFGTGASADVRASEVKTTGLAGELVVDDMVISVPLAGEANLYNALAAYAVARQFGVTADEFAKAMPGLESPEMRLDLQYAGRVTIINDCYNANPASMRNAVETLGHLVRGHDGRAVFICGHMAELGADADRLHAELGGTIGAAELDLLVGVGAHADVTVEAAARASENGLKTRIFPDVEVLCNNLQQIVRPDDIILVKGSRAAGLERAIDELVGLFG</sequence>
<dbReference type="UniPathway" id="UPA00219"/>
<evidence type="ECO:0000256" key="11">
    <source>
        <dbReference type="RuleBase" id="RU004136"/>
    </source>
</evidence>
<dbReference type="Pfam" id="PF01225">
    <property type="entry name" value="Mur_ligase"/>
    <property type="match status" value="1"/>
</dbReference>
<evidence type="ECO:0000256" key="8">
    <source>
        <dbReference type="ARBA" id="ARBA00023306"/>
    </source>
</evidence>
<dbReference type="HAMAP" id="MF_02019">
    <property type="entry name" value="MurF"/>
    <property type="match status" value="1"/>
</dbReference>
<dbReference type="GO" id="GO:0005737">
    <property type="term" value="C:cytoplasm"/>
    <property type="evidence" value="ECO:0007669"/>
    <property type="project" value="UniProtKB-SubCell"/>
</dbReference>
<dbReference type="Gene3D" id="3.40.1390.10">
    <property type="entry name" value="MurE/MurF, N-terminal domain"/>
    <property type="match status" value="1"/>
</dbReference>
<dbReference type="GO" id="GO:0051301">
    <property type="term" value="P:cell division"/>
    <property type="evidence" value="ECO:0007669"/>
    <property type="project" value="UniProtKB-KW"/>
</dbReference>
<dbReference type="NCBIfam" id="TIGR01143">
    <property type="entry name" value="murF"/>
    <property type="match status" value="1"/>
</dbReference>
<comment type="function">
    <text evidence="10 11">Involved in cell wall formation. Catalyzes the final step in the synthesis of UDP-N-acetylmuramoyl-pentapeptide, the precursor of murein.</text>
</comment>
<dbReference type="EMBL" id="CP019791">
    <property type="protein sequence ID" value="AQT67689.1"/>
    <property type="molecule type" value="Genomic_DNA"/>
</dbReference>
<evidence type="ECO:0000256" key="2">
    <source>
        <dbReference type="ARBA" id="ARBA00022598"/>
    </source>
</evidence>
<accession>A0A1U9NID2</accession>
<dbReference type="InterPro" id="IPR051046">
    <property type="entry name" value="MurCDEF_CellWall_CoF430Synth"/>
</dbReference>
<dbReference type="GO" id="GO:0071555">
    <property type="term" value="P:cell wall organization"/>
    <property type="evidence" value="ECO:0007669"/>
    <property type="project" value="UniProtKB-KW"/>
</dbReference>
<dbReference type="InterPro" id="IPR013221">
    <property type="entry name" value="Mur_ligase_cen"/>
</dbReference>
<feature type="binding site" evidence="10">
    <location>
        <begin position="310"/>
        <end position="316"/>
    </location>
    <ligand>
        <name>ATP</name>
        <dbReference type="ChEBI" id="CHEBI:30616"/>
    </ligand>
</feature>
<keyword evidence="5 10" id="KW-0067">ATP-binding</keyword>
<comment type="similarity">
    <text evidence="10">Belongs to the MurCDEF family. MurF subfamily.</text>
</comment>
<dbReference type="InterPro" id="IPR005863">
    <property type="entry name" value="UDP-N-AcMur_synth"/>
</dbReference>
<dbReference type="KEGG" id="alus:STSP2_00837"/>
<keyword evidence="9 10" id="KW-0961">Cell wall biogenesis/degradation</keyword>
<dbReference type="GO" id="GO:0005524">
    <property type="term" value="F:ATP binding"/>
    <property type="evidence" value="ECO:0007669"/>
    <property type="project" value="UniProtKB-UniRule"/>
</dbReference>
<evidence type="ECO:0000259" key="13">
    <source>
        <dbReference type="Pfam" id="PF01225"/>
    </source>
</evidence>
<evidence type="ECO:0000256" key="5">
    <source>
        <dbReference type="ARBA" id="ARBA00022840"/>
    </source>
</evidence>
<feature type="domain" description="Mur ligase C-terminal" evidence="14">
    <location>
        <begin position="515"/>
        <end position="640"/>
    </location>
</feature>
<feature type="compositionally biased region" description="Basic and acidic residues" evidence="12">
    <location>
        <begin position="90"/>
        <end position="107"/>
    </location>
</feature>
<dbReference type="SUPFAM" id="SSF63418">
    <property type="entry name" value="MurE/MurF N-terminal domain"/>
    <property type="match status" value="1"/>
</dbReference>
<feature type="domain" description="Mur ligase central" evidence="15">
    <location>
        <begin position="308"/>
        <end position="490"/>
    </location>
</feature>
<dbReference type="InterPro" id="IPR036615">
    <property type="entry name" value="Mur_ligase_C_dom_sf"/>
</dbReference>
<feature type="domain" description="Mur ligase N-terminal catalytic" evidence="13">
    <location>
        <begin position="224"/>
        <end position="296"/>
    </location>
</feature>
<dbReference type="RefSeq" id="WP_146660082.1">
    <property type="nucleotide sequence ID" value="NZ_CP019791.1"/>
</dbReference>
<evidence type="ECO:0000256" key="4">
    <source>
        <dbReference type="ARBA" id="ARBA00022741"/>
    </source>
</evidence>
<evidence type="ECO:0000256" key="3">
    <source>
        <dbReference type="ARBA" id="ARBA00022618"/>
    </source>
</evidence>
<dbReference type="GO" id="GO:0008766">
    <property type="term" value="F:UDP-N-acetylmuramoylalanyl-D-glutamyl-2,6-diaminopimelate-D-alanyl-D-alanine ligase activity"/>
    <property type="evidence" value="ECO:0007669"/>
    <property type="project" value="RHEA"/>
</dbReference>
<proteinExistence type="inferred from homology"/>
<name>A0A1U9NID2_9BACT</name>
<evidence type="ECO:0000256" key="9">
    <source>
        <dbReference type="ARBA" id="ARBA00023316"/>
    </source>
</evidence>
<dbReference type="PANTHER" id="PTHR43024">
    <property type="entry name" value="UDP-N-ACETYLMURAMOYL-TRIPEPTIDE--D-ALANYL-D-ALANINE LIGASE"/>
    <property type="match status" value="1"/>
</dbReference>
<evidence type="ECO:0000256" key="1">
    <source>
        <dbReference type="ARBA" id="ARBA00022490"/>
    </source>
</evidence>
<evidence type="ECO:0000256" key="6">
    <source>
        <dbReference type="ARBA" id="ARBA00022960"/>
    </source>
</evidence>
<keyword evidence="6 10" id="KW-0133">Cell shape</keyword>
<dbReference type="Proteomes" id="UP000189674">
    <property type="component" value="Chromosome"/>
</dbReference>
<dbReference type="PANTHER" id="PTHR43024:SF1">
    <property type="entry name" value="UDP-N-ACETYLMURAMOYL-TRIPEPTIDE--D-ALANYL-D-ALANINE LIGASE"/>
    <property type="match status" value="1"/>
</dbReference>
<keyword evidence="8 10" id="KW-0131">Cell cycle</keyword>
<dbReference type="GO" id="GO:0047480">
    <property type="term" value="F:UDP-N-acetylmuramoyl-tripeptide-D-alanyl-D-alanine ligase activity"/>
    <property type="evidence" value="ECO:0007669"/>
    <property type="project" value="UniProtKB-UniRule"/>
</dbReference>
<organism evidence="16 17">
    <name type="scientific">Anaerohalosphaera lusitana</name>
    <dbReference type="NCBI Taxonomy" id="1936003"/>
    <lineage>
        <taxon>Bacteria</taxon>
        <taxon>Pseudomonadati</taxon>
        <taxon>Planctomycetota</taxon>
        <taxon>Phycisphaerae</taxon>
        <taxon>Sedimentisphaerales</taxon>
        <taxon>Anaerohalosphaeraceae</taxon>
        <taxon>Anaerohalosphaera</taxon>
    </lineage>
</organism>
<keyword evidence="2 10" id="KW-0436">Ligase</keyword>
<dbReference type="EC" id="6.3.2.10" evidence="10 11"/>
<dbReference type="InterPro" id="IPR036565">
    <property type="entry name" value="Mur-like_cat_sf"/>
</dbReference>
<evidence type="ECO:0000259" key="14">
    <source>
        <dbReference type="Pfam" id="PF02875"/>
    </source>
</evidence>
<dbReference type="SUPFAM" id="SSF53244">
    <property type="entry name" value="MurD-like peptide ligases, peptide-binding domain"/>
    <property type="match status" value="1"/>
</dbReference>
<evidence type="ECO:0000313" key="17">
    <source>
        <dbReference type="Proteomes" id="UP000189674"/>
    </source>
</evidence>
<keyword evidence="4 10" id="KW-0547">Nucleotide-binding</keyword>
<evidence type="ECO:0000256" key="12">
    <source>
        <dbReference type="SAM" id="MobiDB-lite"/>
    </source>
</evidence>
<keyword evidence="3 10" id="KW-0132">Cell division</keyword>
<dbReference type="OrthoDB" id="9801978at2"/>
<evidence type="ECO:0000313" key="16">
    <source>
        <dbReference type="EMBL" id="AQT67689.1"/>
    </source>
</evidence>
<dbReference type="InterPro" id="IPR004101">
    <property type="entry name" value="Mur_ligase_C"/>
</dbReference>
<dbReference type="SUPFAM" id="SSF53623">
    <property type="entry name" value="MurD-like peptide ligases, catalytic domain"/>
    <property type="match status" value="1"/>
</dbReference>